<evidence type="ECO:0000313" key="1">
    <source>
        <dbReference type="EMBL" id="CRZ16443.1"/>
    </source>
</evidence>
<dbReference type="Pfam" id="PF11746">
    <property type="entry name" value="DUF3303"/>
    <property type="match status" value="1"/>
</dbReference>
<evidence type="ECO:0000313" key="2">
    <source>
        <dbReference type="Proteomes" id="UP000199147"/>
    </source>
</evidence>
<sequence>MKFLVHWSQVPGKYRDGIEKFKETGGQPPAGVTMLGRWWGMNGQGFAVAESDDATAIFQVAAEWGEFLTMDITPCVEDAQAGEVIAKLF</sequence>
<keyword evidence="2" id="KW-1185">Reference proteome</keyword>
<dbReference type="EMBL" id="CWKH01000002">
    <property type="protein sequence ID" value="CRZ16443.1"/>
    <property type="molecule type" value="Genomic_DNA"/>
</dbReference>
<reference evidence="2" key="1">
    <citation type="submission" date="2015-07" db="EMBL/GenBank/DDBJ databases">
        <authorList>
            <person name="Urmite Genomes"/>
        </authorList>
    </citation>
    <scope>NUCLEOTIDE SEQUENCE [LARGE SCALE GENOMIC DNA]</scope>
    <source>
        <strain evidence="2">type strain: ATCC 49404</strain>
    </source>
</reference>
<dbReference type="Proteomes" id="UP000199147">
    <property type="component" value="Unassembled WGS sequence"/>
</dbReference>
<dbReference type="STRING" id="146018.BN2156_03311"/>
<dbReference type="RefSeq" id="WP_090516122.1">
    <property type="nucleotide sequence ID" value="NZ_CWKH01000002.1"/>
</dbReference>
<dbReference type="OrthoDB" id="9801877at2"/>
<evidence type="ECO:0008006" key="3">
    <source>
        <dbReference type="Google" id="ProtNLM"/>
    </source>
</evidence>
<gene>
    <name evidence="1" type="ORF">BN2156_03311</name>
</gene>
<proteinExistence type="predicted"/>
<dbReference type="InterPro" id="IPR021734">
    <property type="entry name" value="DUF3303"/>
</dbReference>
<dbReference type="AlphaFoldDB" id="A0A0H5RR66"/>
<protein>
    <recommendedName>
        <fullName evidence="3">DUF3303 domain-containing protein</fullName>
    </recommendedName>
</protein>
<organism evidence="1 2">
    <name type="scientific">Mycolicibacterium neworleansense</name>
    <dbReference type="NCBI Taxonomy" id="146018"/>
    <lineage>
        <taxon>Bacteria</taxon>
        <taxon>Bacillati</taxon>
        <taxon>Actinomycetota</taxon>
        <taxon>Actinomycetes</taxon>
        <taxon>Mycobacteriales</taxon>
        <taxon>Mycobacteriaceae</taxon>
        <taxon>Mycolicibacterium</taxon>
    </lineage>
</organism>
<accession>A0A0H5RR66</accession>
<name>A0A0H5RR66_9MYCO</name>